<sequence>MAGGWVAGAALNSHPGLFRAAVLTVPSLDALGPMVEAYRDNLDELGDAVHDAACHQAVRSWSPSDNIPCAAQLCARQQQLGPSQLVYPHLLVRVGLNDTTVDFWDPAKAVAKLDRELVLAGLRQGDHAQDVSRRKQRGCPMILLQCKLGGHNCYNTASDDATKCAFIIDVCGAQVEN</sequence>
<dbReference type="InterPro" id="IPR001375">
    <property type="entry name" value="Peptidase_S9_cat"/>
</dbReference>
<evidence type="ECO:0000256" key="1">
    <source>
        <dbReference type="ARBA" id="ARBA00005228"/>
    </source>
</evidence>
<comment type="function">
    <text evidence="4">Serine peptidase whose precise substrate specificity remains unclear. Does not cleave peptides after a arginine or lysine residue. Regulates trans-Golgi network morphology and sorting by regulating the membrane binding of the AP-1 complex. May play a role in the regulation of synaptic vesicle exocytosis.</text>
</comment>
<dbReference type="PANTHER" id="PTHR11757:SF19">
    <property type="entry name" value="PROLYL ENDOPEPTIDASE-LIKE"/>
    <property type="match status" value="1"/>
</dbReference>
<organism evidence="6 7">
    <name type="scientific">Dunaliella salina</name>
    <name type="common">Green alga</name>
    <name type="synonym">Protococcus salinus</name>
    <dbReference type="NCBI Taxonomy" id="3046"/>
    <lineage>
        <taxon>Eukaryota</taxon>
        <taxon>Viridiplantae</taxon>
        <taxon>Chlorophyta</taxon>
        <taxon>core chlorophytes</taxon>
        <taxon>Chlorophyceae</taxon>
        <taxon>CS clade</taxon>
        <taxon>Chlamydomonadales</taxon>
        <taxon>Dunaliellaceae</taxon>
        <taxon>Dunaliella</taxon>
    </lineage>
</organism>
<dbReference type="Pfam" id="PF00326">
    <property type="entry name" value="Peptidase_S9"/>
    <property type="match status" value="1"/>
</dbReference>
<dbReference type="Proteomes" id="UP000815325">
    <property type="component" value="Unassembled WGS sequence"/>
</dbReference>
<dbReference type="InterPro" id="IPR029058">
    <property type="entry name" value="AB_hydrolase_fold"/>
</dbReference>
<evidence type="ECO:0000256" key="3">
    <source>
        <dbReference type="ARBA" id="ARBA00042165"/>
    </source>
</evidence>
<comment type="caution">
    <text evidence="6">The sequence shown here is derived from an EMBL/GenBank/DDBJ whole genome shotgun (WGS) entry which is preliminary data.</text>
</comment>
<evidence type="ECO:0000313" key="6">
    <source>
        <dbReference type="EMBL" id="KAF5837846.1"/>
    </source>
</evidence>
<dbReference type="Gene3D" id="3.40.50.1820">
    <property type="entry name" value="alpha/beta hydrolase"/>
    <property type="match status" value="1"/>
</dbReference>
<keyword evidence="7" id="KW-1185">Reference proteome</keyword>
<name>A0ABQ7GTC7_DUNSA</name>
<dbReference type="SUPFAM" id="SSF53474">
    <property type="entry name" value="alpha/beta-Hydrolases"/>
    <property type="match status" value="1"/>
</dbReference>
<reference evidence="6" key="1">
    <citation type="submission" date="2017-08" db="EMBL/GenBank/DDBJ databases">
        <authorList>
            <person name="Polle J.E."/>
            <person name="Barry K."/>
            <person name="Cushman J."/>
            <person name="Schmutz J."/>
            <person name="Tran D."/>
            <person name="Hathwaick L.T."/>
            <person name="Yim W.C."/>
            <person name="Jenkins J."/>
            <person name="Mckie-Krisberg Z.M."/>
            <person name="Prochnik S."/>
            <person name="Lindquist E."/>
            <person name="Dockter R.B."/>
            <person name="Adam C."/>
            <person name="Molina H."/>
            <person name="Bunkerborg J."/>
            <person name="Jin E."/>
            <person name="Buchheim M."/>
            <person name="Magnuson J."/>
        </authorList>
    </citation>
    <scope>NUCLEOTIDE SEQUENCE</scope>
    <source>
        <strain evidence="6">CCAP 19/18</strain>
    </source>
</reference>
<accession>A0ABQ7GTC7</accession>
<dbReference type="PANTHER" id="PTHR11757">
    <property type="entry name" value="PROTEASE FAMILY S9A OLIGOPEPTIDASE"/>
    <property type="match status" value="1"/>
</dbReference>
<evidence type="ECO:0000256" key="2">
    <source>
        <dbReference type="ARBA" id="ARBA00039290"/>
    </source>
</evidence>
<gene>
    <name evidence="6" type="ORF">DUNSADRAFT_3809</name>
</gene>
<dbReference type="InterPro" id="IPR051543">
    <property type="entry name" value="Serine_Peptidase_S9A"/>
</dbReference>
<protein>
    <recommendedName>
        <fullName evidence="2">Prolyl endopeptidase-like</fullName>
    </recommendedName>
    <alternativeName>
        <fullName evidence="3">Prolylendopeptidase-like</fullName>
    </alternativeName>
</protein>
<evidence type="ECO:0000259" key="5">
    <source>
        <dbReference type="Pfam" id="PF00326"/>
    </source>
</evidence>
<evidence type="ECO:0000313" key="7">
    <source>
        <dbReference type="Proteomes" id="UP000815325"/>
    </source>
</evidence>
<evidence type="ECO:0000256" key="4">
    <source>
        <dbReference type="ARBA" id="ARBA00045448"/>
    </source>
</evidence>
<comment type="similarity">
    <text evidence="1">Belongs to the peptidase S9A family.</text>
</comment>
<dbReference type="EMBL" id="MU069601">
    <property type="protein sequence ID" value="KAF5837846.1"/>
    <property type="molecule type" value="Genomic_DNA"/>
</dbReference>
<proteinExistence type="inferred from homology"/>
<feature type="domain" description="Peptidase S9 prolyl oligopeptidase catalytic" evidence="5">
    <location>
        <begin position="2"/>
        <end position="116"/>
    </location>
</feature>